<dbReference type="InterPro" id="IPR021109">
    <property type="entry name" value="Peptidase_aspartic_dom_sf"/>
</dbReference>
<organism evidence="7 8">
    <name type="scientific">Fibroporia radiculosa</name>
    <dbReference type="NCBI Taxonomy" id="599839"/>
    <lineage>
        <taxon>Eukaryota</taxon>
        <taxon>Fungi</taxon>
        <taxon>Dikarya</taxon>
        <taxon>Basidiomycota</taxon>
        <taxon>Agaricomycotina</taxon>
        <taxon>Agaricomycetes</taxon>
        <taxon>Polyporales</taxon>
        <taxon>Fibroporiaceae</taxon>
        <taxon>Fibroporia</taxon>
    </lineage>
</organism>
<evidence type="ECO:0000259" key="6">
    <source>
        <dbReference type="PROSITE" id="PS51767"/>
    </source>
</evidence>
<dbReference type="Proteomes" id="UP000006352">
    <property type="component" value="Unassembled WGS sequence"/>
</dbReference>
<dbReference type="Pfam" id="PF00026">
    <property type="entry name" value="Asp"/>
    <property type="match status" value="1"/>
</dbReference>
<evidence type="ECO:0000256" key="4">
    <source>
        <dbReference type="SAM" id="Phobius"/>
    </source>
</evidence>
<dbReference type="InterPro" id="IPR001461">
    <property type="entry name" value="Aspartic_peptidase_A1"/>
</dbReference>
<feature type="domain" description="Peptidase A1" evidence="6">
    <location>
        <begin position="50"/>
        <end position="377"/>
    </location>
</feature>
<keyword evidence="4" id="KW-0812">Transmembrane</keyword>
<reference evidence="7 8" key="1">
    <citation type="journal article" date="2012" name="Appl. Environ. Microbiol.">
        <title>Short-read sequencing for genomic analysis of the brown rot fungus Fibroporia radiculosa.</title>
        <authorList>
            <person name="Tang J.D."/>
            <person name="Perkins A.D."/>
            <person name="Sonstegard T.S."/>
            <person name="Schroeder S.G."/>
            <person name="Burgess S.C."/>
            <person name="Diehl S.V."/>
        </authorList>
    </citation>
    <scope>NUCLEOTIDE SEQUENCE [LARGE SCALE GENOMIC DNA]</scope>
    <source>
        <strain evidence="7 8">TFFH 294</strain>
    </source>
</reference>
<accession>J4ICH6</accession>
<dbReference type="OrthoDB" id="771136at2759"/>
<dbReference type="GO" id="GO:0006508">
    <property type="term" value="P:proteolysis"/>
    <property type="evidence" value="ECO:0007669"/>
    <property type="project" value="InterPro"/>
</dbReference>
<evidence type="ECO:0000313" key="7">
    <source>
        <dbReference type="EMBL" id="CCM06426.1"/>
    </source>
</evidence>
<dbReference type="InterPro" id="IPR034164">
    <property type="entry name" value="Pepsin-like_dom"/>
</dbReference>
<feature type="active site" evidence="2">
    <location>
        <position position="66"/>
    </location>
</feature>
<dbReference type="Gene3D" id="2.40.70.10">
    <property type="entry name" value="Acid Proteases"/>
    <property type="match status" value="2"/>
</dbReference>
<dbReference type="HOGENOM" id="CLU_013253_8_2_1"/>
<dbReference type="EMBL" id="HE797325">
    <property type="protein sequence ID" value="CCM06426.1"/>
    <property type="molecule type" value="Genomic_DNA"/>
</dbReference>
<feature type="signal peptide" evidence="5">
    <location>
        <begin position="1"/>
        <end position="16"/>
    </location>
</feature>
<keyword evidence="4" id="KW-1133">Transmembrane helix</keyword>
<sequence>MILPLSLLLLVSSAYSLHVPLQRRAQSTSVSINSSANGNFGFTDMEGFAYTGTIFVQGQPFQVQIDTGSADLWVASPESAFQGLQNTGLNSTTVYGSGSVEASGPIVLGDVSFGEFTVHGQALVIATNPNVPGQGQFTGLLGVAPFGASRIWQKSQMSNSTSFDGKPFMYNLFSSYDVDSSYMTFYLSRSEVGVTQGGVMTIGEIVSNFSAITSSPQLPLLTDTFWATLMDGIYVDDHFYTGHSTVIPDNSTWHQSHPNATAAVPDSGTTFAWAPQYYVDAIYKSLPGAVFSSDINGYIIPCDTAINVSMVFSGVKYPLDPLDMLNINNIYSNGTLVCQGTFTYAPDVGLDWVLGDSFMHNVYTLYKYADVNSTNPASVDQYYLQFLSVTNASEAWATFPKRNQKRLAQLSQQLESTATATVLVASASSTYSLIASDITATATSSNDDVAAAMNAASSSSPSTDYSTLKRNSYIIIGLVGGVLALLIGVAVLLFKQLGANSKYQRIGGATVPPVPFKETYGSDAYEPPSESFRTPYSDRG</sequence>
<evidence type="ECO:0000256" key="3">
    <source>
        <dbReference type="SAM" id="MobiDB-lite"/>
    </source>
</evidence>
<dbReference type="GeneID" id="24101326"/>
<dbReference type="SUPFAM" id="SSF50630">
    <property type="entry name" value="Acid proteases"/>
    <property type="match status" value="1"/>
</dbReference>
<keyword evidence="4" id="KW-0472">Membrane</keyword>
<dbReference type="STRING" id="599839.J4ICH6"/>
<gene>
    <name evidence="7" type="ORF">FIBRA_08687</name>
</gene>
<comment type="similarity">
    <text evidence="1">Belongs to the peptidase A1 family.</text>
</comment>
<evidence type="ECO:0000256" key="1">
    <source>
        <dbReference type="ARBA" id="ARBA00007447"/>
    </source>
</evidence>
<feature type="active site" evidence="2">
    <location>
        <position position="266"/>
    </location>
</feature>
<dbReference type="PANTHER" id="PTHR47966">
    <property type="entry name" value="BETA-SITE APP-CLEAVING ENZYME, ISOFORM A-RELATED"/>
    <property type="match status" value="1"/>
</dbReference>
<name>J4ICH6_9APHY</name>
<dbReference type="PANTHER" id="PTHR47966:SF57">
    <property type="entry name" value="PEPTIDASE A1 DOMAIN-CONTAINING PROTEIN"/>
    <property type="match status" value="1"/>
</dbReference>
<dbReference type="GO" id="GO:0004190">
    <property type="term" value="F:aspartic-type endopeptidase activity"/>
    <property type="evidence" value="ECO:0007669"/>
    <property type="project" value="InterPro"/>
</dbReference>
<dbReference type="AlphaFoldDB" id="J4ICH6"/>
<proteinExistence type="inferred from homology"/>
<dbReference type="InterPro" id="IPR033121">
    <property type="entry name" value="PEPTIDASE_A1"/>
</dbReference>
<evidence type="ECO:0000256" key="2">
    <source>
        <dbReference type="PIRSR" id="PIRSR601461-1"/>
    </source>
</evidence>
<keyword evidence="8" id="KW-1185">Reference proteome</keyword>
<feature type="region of interest" description="Disordered" evidence="3">
    <location>
        <begin position="517"/>
        <end position="540"/>
    </location>
</feature>
<dbReference type="InParanoid" id="J4ICH6"/>
<dbReference type="RefSeq" id="XP_012185709.1">
    <property type="nucleotide sequence ID" value="XM_012330319.1"/>
</dbReference>
<evidence type="ECO:0000256" key="5">
    <source>
        <dbReference type="SAM" id="SignalP"/>
    </source>
</evidence>
<keyword evidence="5" id="KW-0732">Signal</keyword>
<dbReference type="CDD" id="cd05471">
    <property type="entry name" value="pepsin_like"/>
    <property type="match status" value="1"/>
</dbReference>
<feature type="chain" id="PRO_5003778486" description="Peptidase A1 domain-containing protein" evidence="5">
    <location>
        <begin position="17"/>
        <end position="540"/>
    </location>
</feature>
<evidence type="ECO:0000313" key="8">
    <source>
        <dbReference type="Proteomes" id="UP000006352"/>
    </source>
</evidence>
<dbReference type="PROSITE" id="PS51767">
    <property type="entry name" value="PEPTIDASE_A1"/>
    <property type="match status" value="1"/>
</dbReference>
<protein>
    <recommendedName>
        <fullName evidence="6">Peptidase A1 domain-containing protein</fullName>
    </recommendedName>
</protein>
<feature type="transmembrane region" description="Helical" evidence="4">
    <location>
        <begin position="473"/>
        <end position="494"/>
    </location>
</feature>
<dbReference type="PRINTS" id="PR00792">
    <property type="entry name" value="PEPSIN"/>
</dbReference>